<sequence length="422" mass="48307">MILLDLPPEVFDRIIMHLTKEVGIEATWKKYRNVCRYQGLYLCYRVGKSENGRLPDVLRNICKAVCLGLPDHDEQTRQKSARILCEAITTYLHEWCDRCMDDDNTWDDTPPLIHYYEVTSLERTDLGVPVAVAAAFGNLQGVRAGLEDTAYHIWDETCSWYWDGSVNLDSPLELAAAGGHLELVRTFLKYFEQNHRRMMCFKWVPQFRKAITRSLQYRHASIVLLLLRVYDAYGPPIPSASPDVQKWNELAMKTRNLEVITQVRNMRWDYTNKAFREACECNDLAAVRMFVEEGLVSLHSISSGGEPLTPIEEAVESGSVESVQLLLEMGADPDAGNEDYGTPSSRAIESVQTEIVRVLLQYGAEPGGLAYVSISESMDRLDERYAIRLMLKEAQNRHKFYVRSEELRTDLTIDAEDLFMRD</sequence>
<dbReference type="Gene3D" id="1.25.40.20">
    <property type="entry name" value="Ankyrin repeat-containing domain"/>
    <property type="match status" value="1"/>
</dbReference>
<dbReference type="PROSITE" id="PS50088">
    <property type="entry name" value="ANK_REPEAT"/>
    <property type="match status" value="1"/>
</dbReference>
<dbReference type="PROSITE" id="PS50297">
    <property type="entry name" value="ANK_REP_REGION"/>
    <property type="match status" value="1"/>
</dbReference>
<dbReference type="InterPro" id="IPR036770">
    <property type="entry name" value="Ankyrin_rpt-contain_sf"/>
</dbReference>
<evidence type="ECO:0000256" key="3">
    <source>
        <dbReference type="PROSITE-ProRule" id="PRU00023"/>
    </source>
</evidence>
<dbReference type="EMBL" id="SWKU01000003">
    <property type="protein sequence ID" value="KAF3008575.1"/>
    <property type="molecule type" value="Genomic_DNA"/>
</dbReference>
<dbReference type="PANTHER" id="PTHR24198:SF165">
    <property type="entry name" value="ANKYRIN REPEAT-CONTAINING PROTEIN-RELATED"/>
    <property type="match status" value="1"/>
</dbReference>
<organism evidence="4 5">
    <name type="scientific">Curvularia kusanoi</name>
    <name type="common">Cochliobolus kusanoi</name>
    <dbReference type="NCBI Taxonomy" id="90978"/>
    <lineage>
        <taxon>Eukaryota</taxon>
        <taxon>Fungi</taxon>
        <taxon>Dikarya</taxon>
        <taxon>Ascomycota</taxon>
        <taxon>Pezizomycotina</taxon>
        <taxon>Dothideomycetes</taxon>
        <taxon>Pleosporomycetidae</taxon>
        <taxon>Pleosporales</taxon>
        <taxon>Pleosporineae</taxon>
        <taxon>Pleosporaceae</taxon>
        <taxon>Curvularia</taxon>
    </lineage>
</organism>
<keyword evidence="2 3" id="KW-0040">ANK repeat</keyword>
<gene>
    <name evidence="4" type="ORF">E8E13_007350</name>
</gene>
<proteinExistence type="predicted"/>
<name>A0A9P4WBX3_CURKU</name>
<dbReference type="PANTHER" id="PTHR24198">
    <property type="entry name" value="ANKYRIN REPEAT AND PROTEIN KINASE DOMAIN-CONTAINING PROTEIN"/>
    <property type="match status" value="1"/>
</dbReference>
<dbReference type="SMART" id="SM00248">
    <property type="entry name" value="ANK"/>
    <property type="match status" value="4"/>
</dbReference>
<evidence type="ECO:0008006" key="6">
    <source>
        <dbReference type="Google" id="ProtNLM"/>
    </source>
</evidence>
<evidence type="ECO:0000313" key="5">
    <source>
        <dbReference type="Proteomes" id="UP000801428"/>
    </source>
</evidence>
<comment type="caution">
    <text evidence="4">The sequence shown here is derived from an EMBL/GenBank/DDBJ whole genome shotgun (WGS) entry which is preliminary data.</text>
</comment>
<dbReference type="Proteomes" id="UP000801428">
    <property type="component" value="Unassembled WGS sequence"/>
</dbReference>
<dbReference type="InterPro" id="IPR002110">
    <property type="entry name" value="Ankyrin_rpt"/>
</dbReference>
<protein>
    <recommendedName>
        <fullName evidence="6">Ankyrin repeat protein</fullName>
    </recommendedName>
</protein>
<accession>A0A9P4WBX3</accession>
<dbReference type="SUPFAM" id="SSF48403">
    <property type="entry name" value="Ankyrin repeat"/>
    <property type="match status" value="1"/>
</dbReference>
<evidence type="ECO:0000256" key="1">
    <source>
        <dbReference type="ARBA" id="ARBA00022737"/>
    </source>
</evidence>
<dbReference type="Pfam" id="PF12796">
    <property type="entry name" value="Ank_2"/>
    <property type="match status" value="1"/>
</dbReference>
<feature type="repeat" description="ANK" evidence="3">
    <location>
        <begin position="306"/>
        <end position="338"/>
    </location>
</feature>
<evidence type="ECO:0000256" key="2">
    <source>
        <dbReference type="ARBA" id="ARBA00023043"/>
    </source>
</evidence>
<reference evidence="4" key="1">
    <citation type="submission" date="2019-04" db="EMBL/GenBank/DDBJ databases">
        <title>Sequencing of skin fungus with MAO and IRED activity.</title>
        <authorList>
            <person name="Marsaioli A.J."/>
            <person name="Bonatto J.M.C."/>
            <person name="Reis Junior O."/>
        </authorList>
    </citation>
    <scope>NUCLEOTIDE SEQUENCE</scope>
    <source>
        <strain evidence="4">30M1</strain>
    </source>
</reference>
<keyword evidence="1" id="KW-0677">Repeat</keyword>
<dbReference type="OrthoDB" id="366390at2759"/>
<keyword evidence="5" id="KW-1185">Reference proteome</keyword>
<dbReference type="AlphaFoldDB" id="A0A9P4WBX3"/>
<evidence type="ECO:0000313" key="4">
    <source>
        <dbReference type="EMBL" id="KAF3008575.1"/>
    </source>
</evidence>